<dbReference type="EMBL" id="GDHC01006200">
    <property type="protein sequence ID" value="JAQ12429.1"/>
    <property type="molecule type" value="Transcribed_RNA"/>
</dbReference>
<dbReference type="SMART" id="SM00356">
    <property type="entry name" value="ZnF_C3H1"/>
    <property type="match status" value="2"/>
</dbReference>
<reference evidence="8" key="3">
    <citation type="journal article" date="2016" name="Gigascience">
        <title>De novo construction of an expanded transcriptome assembly for the western tarnished plant bug, Lygus hesperus.</title>
        <authorList>
            <person name="Tassone E.E."/>
            <person name="Geib S.M."/>
            <person name="Hall B."/>
            <person name="Fabrick J.A."/>
            <person name="Brent C.S."/>
            <person name="Hull J.J."/>
        </authorList>
    </citation>
    <scope>NUCLEOTIDE SEQUENCE</scope>
</reference>
<protein>
    <submittedName>
        <fullName evidence="7">Zinc finger protein 36, C3H1 type-like 1</fullName>
    </submittedName>
</protein>
<feature type="domain" description="C3H1-type" evidence="6">
    <location>
        <begin position="29"/>
        <end position="57"/>
    </location>
</feature>
<feature type="zinc finger region" description="C3H1-type" evidence="5">
    <location>
        <begin position="29"/>
        <end position="57"/>
    </location>
</feature>
<dbReference type="GO" id="GO:0008270">
    <property type="term" value="F:zinc ion binding"/>
    <property type="evidence" value="ECO:0007669"/>
    <property type="project" value="UniProtKB-KW"/>
</dbReference>
<dbReference type="InterPro" id="IPR045877">
    <property type="entry name" value="ZFP36-like"/>
</dbReference>
<gene>
    <name evidence="7" type="primary">ZFP36L1</name>
    <name evidence="7" type="ORF">CM83_6416</name>
    <name evidence="8" type="ORF">g.5468</name>
</gene>
<keyword evidence="3 5" id="KW-0863">Zinc-finger</keyword>
<evidence type="ECO:0000313" key="8">
    <source>
        <dbReference type="EMBL" id="JAQ12429.1"/>
    </source>
</evidence>
<dbReference type="FunFam" id="4.10.1000.10:FF:000018">
    <property type="entry name" value="Zinc finger protein"/>
    <property type="match status" value="1"/>
</dbReference>
<dbReference type="GO" id="GO:0003729">
    <property type="term" value="F:mRNA binding"/>
    <property type="evidence" value="ECO:0007669"/>
    <property type="project" value="InterPro"/>
</dbReference>
<dbReference type="GO" id="GO:0043186">
    <property type="term" value="C:P granule"/>
    <property type="evidence" value="ECO:0007669"/>
    <property type="project" value="UniProtKB-ARBA"/>
</dbReference>
<dbReference type="InterPro" id="IPR036855">
    <property type="entry name" value="Znf_CCCH_sf"/>
</dbReference>
<dbReference type="SUPFAM" id="SSF90229">
    <property type="entry name" value="CCCH zinc finger"/>
    <property type="match status" value="2"/>
</dbReference>
<dbReference type="Gene3D" id="4.10.1000.10">
    <property type="entry name" value="Zinc finger, CCCH-type"/>
    <property type="match status" value="2"/>
</dbReference>
<dbReference type="EMBL" id="GBHO01035697">
    <property type="protein sequence ID" value="JAG07907.1"/>
    <property type="molecule type" value="Transcribed_RNA"/>
</dbReference>
<evidence type="ECO:0000256" key="3">
    <source>
        <dbReference type="ARBA" id="ARBA00022771"/>
    </source>
</evidence>
<dbReference type="PANTHER" id="PTHR12547">
    <property type="entry name" value="CCCH ZINC FINGER/TIS11-RELATED"/>
    <property type="match status" value="1"/>
</dbReference>
<reference evidence="7" key="2">
    <citation type="submission" date="2014-07" db="EMBL/GenBank/DDBJ databases">
        <authorList>
            <person name="Hull J."/>
        </authorList>
    </citation>
    <scope>NUCLEOTIDE SEQUENCE</scope>
</reference>
<feature type="domain" description="C3H1-type" evidence="6">
    <location>
        <begin position="1"/>
        <end position="19"/>
    </location>
</feature>
<dbReference type="PROSITE" id="PS50103">
    <property type="entry name" value="ZF_C3H1"/>
    <property type="match status" value="2"/>
</dbReference>
<proteinExistence type="predicted"/>
<evidence type="ECO:0000256" key="2">
    <source>
        <dbReference type="ARBA" id="ARBA00022737"/>
    </source>
</evidence>
<evidence type="ECO:0000313" key="7">
    <source>
        <dbReference type="EMBL" id="JAG07907.1"/>
    </source>
</evidence>
<dbReference type="AlphaFoldDB" id="A0A0A9WHJ0"/>
<dbReference type="Pfam" id="PF00642">
    <property type="entry name" value="zf-CCCH"/>
    <property type="match status" value="2"/>
</dbReference>
<evidence type="ECO:0000256" key="5">
    <source>
        <dbReference type="PROSITE-ProRule" id="PRU00723"/>
    </source>
</evidence>
<keyword evidence="1 5" id="KW-0479">Metal-binding</keyword>
<keyword evidence="2" id="KW-0677">Repeat</keyword>
<dbReference type="InterPro" id="IPR000571">
    <property type="entry name" value="Znf_CCCH"/>
</dbReference>
<feature type="zinc finger region" description="C3H1-type" evidence="5">
    <location>
        <begin position="1"/>
        <end position="19"/>
    </location>
</feature>
<sequence length="232" mass="24534">MINGICRYGAKCRFAHGDSEVRPIVRHKKYKTELCKNFQKDGVCHYGNRCRFIHNDIDTLLYTSAQSDSVDLGSTFPSTYTPAIPAAAARSPSFSILFSDSTMVDTATPAPIAASTCAGIDATVSDASVSTDAGIGAGTNPCTNAGGSVNSTQHHPTFQLPSCKLAISLPSSDLASDIDSIAVHPTPSTSTLTTNSTDIHQISQHILPLSIDMAQYPTPLSTISDYSDTLSM</sequence>
<evidence type="ECO:0000259" key="6">
    <source>
        <dbReference type="PROSITE" id="PS50103"/>
    </source>
</evidence>
<evidence type="ECO:0000256" key="1">
    <source>
        <dbReference type="ARBA" id="ARBA00022723"/>
    </source>
</evidence>
<organism evidence="7">
    <name type="scientific">Lygus hesperus</name>
    <name type="common">Western plant bug</name>
    <dbReference type="NCBI Taxonomy" id="30085"/>
    <lineage>
        <taxon>Eukaryota</taxon>
        <taxon>Metazoa</taxon>
        <taxon>Ecdysozoa</taxon>
        <taxon>Arthropoda</taxon>
        <taxon>Hexapoda</taxon>
        <taxon>Insecta</taxon>
        <taxon>Pterygota</taxon>
        <taxon>Neoptera</taxon>
        <taxon>Paraneoptera</taxon>
        <taxon>Hemiptera</taxon>
        <taxon>Heteroptera</taxon>
        <taxon>Panheteroptera</taxon>
        <taxon>Cimicomorpha</taxon>
        <taxon>Miridae</taxon>
        <taxon>Mirini</taxon>
        <taxon>Lygus</taxon>
    </lineage>
</organism>
<evidence type="ECO:0000256" key="4">
    <source>
        <dbReference type="ARBA" id="ARBA00022833"/>
    </source>
</evidence>
<name>A0A0A9WHJ0_LYGHE</name>
<accession>A0A0A9WHJ0</accession>
<keyword evidence="4 5" id="KW-0862">Zinc</keyword>
<reference evidence="7" key="1">
    <citation type="journal article" date="2014" name="PLoS ONE">
        <title>Transcriptome-Based Identification of ABC Transporters in the Western Tarnished Plant Bug Lygus hesperus.</title>
        <authorList>
            <person name="Hull J.J."/>
            <person name="Chaney K."/>
            <person name="Geib S.M."/>
            <person name="Fabrick J.A."/>
            <person name="Brent C.S."/>
            <person name="Walsh D."/>
            <person name="Lavine L.C."/>
        </authorList>
    </citation>
    <scope>NUCLEOTIDE SEQUENCE</scope>
</reference>